<accession>A0A814PX91</accession>
<proteinExistence type="predicted"/>
<dbReference type="EMBL" id="CAJNOJ010000101">
    <property type="protein sequence ID" value="CAF1111648.1"/>
    <property type="molecule type" value="Genomic_DNA"/>
</dbReference>
<feature type="compositionally biased region" description="Polar residues" evidence="1">
    <location>
        <begin position="40"/>
        <end position="61"/>
    </location>
</feature>
<dbReference type="AlphaFoldDB" id="A0A814PX91"/>
<gene>
    <name evidence="2" type="ORF">EDS130_LOCUS20543</name>
    <name evidence="3" type="ORF">EDS130_LOCUS20546</name>
</gene>
<evidence type="ECO:0000313" key="3">
    <source>
        <dbReference type="EMBL" id="CAF1111648.1"/>
    </source>
</evidence>
<reference evidence="2" key="1">
    <citation type="submission" date="2021-02" db="EMBL/GenBank/DDBJ databases">
        <authorList>
            <person name="Nowell W R."/>
        </authorList>
    </citation>
    <scope>NUCLEOTIDE SEQUENCE</scope>
</reference>
<evidence type="ECO:0000313" key="2">
    <source>
        <dbReference type="EMBL" id="CAF1111594.1"/>
    </source>
</evidence>
<sequence>MTISAANFELHLHWTTCLRTTVLDDAIDEQQSPLPSPSQTSINQGSQNDIERTANQFTSIESRMAAIE</sequence>
<organism evidence="2 4">
    <name type="scientific">Adineta ricciae</name>
    <name type="common">Rotifer</name>
    <dbReference type="NCBI Taxonomy" id="249248"/>
    <lineage>
        <taxon>Eukaryota</taxon>
        <taxon>Metazoa</taxon>
        <taxon>Spiralia</taxon>
        <taxon>Gnathifera</taxon>
        <taxon>Rotifera</taxon>
        <taxon>Eurotatoria</taxon>
        <taxon>Bdelloidea</taxon>
        <taxon>Adinetida</taxon>
        <taxon>Adinetidae</taxon>
        <taxon>Adineta</taxon>
    </lineage>
</organism>
<dbReference type="Proteomes" id="UP000663852">
    <property type="component" value="Unassembled WGS sequence"/>
</dbReference>
<evidence type="ECO:0000313" key="4">
    <source>
        <dbReference type="Proteomes" id="UP000663852"/>
    </source>
</evidence>
<feature type="compositionally biased region" description="Low complexity" evidence="1">
    <location>
        <begin position="30"/>
        <end position="39"/>
    </location>
</feature>
<protein>
    <submittedName>
        <fullName evidence="2">Uncharacterized protein</fullName>
    </submittedName>
</protein>
<dbReference type="EMBL" id="CAJNOJ010000101">
    <property type="protein sequence ID" value="CAF1111594.1"/>
    <property type="molecule type" value="Genomic_DNA"/>
</dbReference>
<evidence type="ECO:0000256" key="1">
    <source>
        <dbReference type="SAM" id="MobiDB-lite"/>
    </source>
</evidence>
<comment type="caution">
    <text evidence="2">The sequence shown here is derived from an EMBL/GenBank/DDBJ whole genome shotgun (WGS) entry which is preliminary data.</text>
</comment>
<name>A0A814PX91_ADIRI</name>
<feature type="region of interest" description="Disordered" evidence="1">
    <location>
        <begin position="28"/>
        <end position="68"/>
    </location>
</feature>